<evidence type="ECO:0000313" key="3">
    <source>
        <dbReference type="Proteomes" id="UP000092177"/>
    </source>
</evidence>
<comment type="caution">
    <text evidence="2">The sequence shown here is derived from an EMBL/GenBank/DDBJ whole genome shotgun (WGS) entry which is preliminary data.</text>
</comment>
<evidence type="ECO:0000313" key="2">
    <source>
        <dbReference type="EMBL" id="OBR03972.1"/>
    </source>
</evidence>
<dbReference type="AlphaFoldDB" id="A0A1B7XW10"/>
<keyword evidence="3" id="KW-1185">Reference proteome</keyword>
<protein>
    <submittedName>
        <fullName evidence="2">Uncharacterized protein</fullName>
    </submittedName>
</protein>
<gene>
    <name evidence="2" type="ORF">CH63R_13099</name>
</gene>
<evidence type="ECO:0000256" key="1">
    <source>
        <dbReference type="SAM" id="MobiDB-lite"/>
    </source>
</evidence>
<dbReference type="GeneID" id="28872180"/>
<feature type="compositionally biased region" description="Basic and acidic residues" evidence="1">
    <location>
        <begin position="129"/>
        <end position="139"/>
    </location>
</feature>
<dbReference type="EMBL" id="LTAN01000009">
    <property type="protein sequence ID" value="OBR03972.1"/>
    <property type="molecule type" value="Genomic_DNA"/>
</dbReference>
<proteinExistence type="predicted"/>
<dbReference type="KEGG" id="chig:CH63R_13099"/>
<organism evidence="2 3">
    <name type="scientific">Colletotrichum higginsianum (strain IMI 349063)</name>
    <name type="common">Crucifer anthracnose fungus</name>
    <dbReference type="NCBI Taxonomy" id="759273"/>
    <lineage>
        <taxon>Eukaryota</taxon>
        <taxon>Fungi</taxon>
        <taxon>Dikarya</taxon>
        <taxon>Ascomycota</taxon>
        <taxon>Pezizomycotina</taxon>
        <taxon>Sordariomycetes</taxon>
        <taxon>Hypocreomycetidae</taxon>
        <taxon>Glomerellales</taxon>
        <taxon>Glomerellaceae</taxon>
        <taxon>Colletotrichum</taxon>
        <taxon>Colletotrichum destructivum species complex</taxon>
    </lineage>
</organism>
<accession>A0A1B7XW10</accession>
<dbReference type="Proteomes" id="UP000092177">
    <property type="component" value="Chromosome 9"/>
</dbReference>
<sequence>MPFTCGGIRQGRVIGLHSAVKLNTTRQPRMTIWTTGWSKTERKRLLQPMEKLQCPQRTNSAEWMYEVLLSAYAGTREDDADPKTWTTPALLASQNPFQGSKVVEELFKEWNVLKEDNIKGVTPPNPLPRDLDNKSKVRDQQGAPPTKDRGQDISYFSDAISRNFLVLIEKTKTWEVPPPF</sequence>
<dbReference type="RefSeq" id="XP_018152490.1">
    <property type="nucleotide sequence ID" value="XM_018308073.1"/>
</dbReference>
<name>A0A1B7XW10_COLHI</name>
<dbReference type="VEuPathDB" id="FungiDB:CH63R_13099"/>
<feature type="region of interest" description="Disordered" evidence="1">
    <location>
        <begin position="117"/>
        <end position="152"/>
    </location>
</feature>
<reference evidence="3" key="1">
    <citation type="journal article" date="2017" name="BMC Genomics">
        <title>Gapless genome assembly of Colletotrichum higginsianum reveals chromosome structure and association of transposable elements with secondary metabolite gene clusters.</title>
        <authorList>
            <person name="Dallery J.-F."/>
            <person name="Lapalu N."/>
            <person name="Zampounis A."/>
            <person name="Pigne S."/>
            <person name="Luyten I."/>
            <person name="Amselem J."/>
            <person name="Wittenberg A.H.J."/>
            <person name="Zhou S."/>
            <person name="de Queiroz M.V."/>
            <person name="Robin G.P."/>
            <person name="Auger A."/>
            <person name="Hainaut M."/>
            <person name="Henrissat B."/>
            <person name="Kim K.-T."/>
            <person name="Lee Y.-H."/>
            <person name="Lespinet O."/>
            <person name="Schwartz D.C."/>
            <person name="Thon M.R."/>
            <person name="O'Connell R.J."/>
        </authorList>
    </citation>
    <scope>NUCLEOTIDE SEQUENCE [LARGE SCALE GENOMIC DNA]</scope>
    <source>
        <strain evidence="3">IMI 349063</strain>
    </source>
</reference>